<name>A0A142K4X1_9CAUD</name>
<proteinExistence type="predicted"/>
<organism evidence="2 3">
    <name type="scientific">Mycobacterium phage Eidsmoe</name>
    <dbReference type="NCBI Taxonomy" id="1821221"/>
    <lineage>
        <taxon>Viruses</taxon>
        <taxon>Duplodnaviria</taxon>
        <taxon>Heunggongvirae</taxon>
        <taxon>Uroviricota</taxon>
        <taxon>Caudoviricetes</taxon>
        <taxon>Fromanvirus</taxon>
        <taxon>Fromanvirus alma</taxon>
    </lineage>
</organism>
<sequence>MSALNALAWMAAYFFIPVTALAWCIDILERRLKRDKTDESEVDQGPGLRRL</sequence>
<evidence type="ECO:0000313" key="2">
    <source>
        <dbReference type="EMBL" id="AMS00863.1"/>
    </source>
</evidence>
<evidence type="ECO:0000256" key="1">
    <source>
        <dbReference type="SAM" id="Phobius"/>
    </source>
</evidence>
<gene>
    <name evidence="2" type="ORF">PBI_EIDSMOE_63</name>
</gene>
<accession>A0A142K4X1</accession>
<dbReference type="Proteomes" id="UP000222749">
    <property type="component" value="Segment"/>
</dbReference>
<keyword evidence="1" id="KW-0472">Membrane</keyword>
<evidence type="ECO:0000313" key="3">
    <source>
        <dbReference type="Proteomes" id="UP000222749"/>
    </source>
</evidence>
<feature type="transmembrane region" description="Helical" evidence="1">
    <location>
        <begin position="6"/>
        <end position="28"/>
    </location>
</feature>
<keyword evidence="1" id="KW-0812">Transmembrane</keyword>
<keyword evidence="1" id="KW-1133">Transmembrane helix</keyword>
<dbReference type="EMBL" id="KU716094">
    <property type="protein sequence ID" value="AMS00863.1"/>
    <property type="molecule type" value="Genomic_DNA"/>
</dbReference>
<reference evidence="3" key="1">
    <citation type="submission" date="2016-02" db="EMBL/GenBank/DDBJ databases">
        <authorList>
            <person name="Wen L."/>
            <person name="He K."/>
            <person name="Yang H."/>
        </authorList>
    </citation>
    <scope>NUCLEOTIDE SEQUENCE [LARGE SCALE GENOMIC DNA]</scope>
</reference>
<protein>
    <submittedName>
        <fullName evidence="2">Uncharacterized protein</fullName>
    </submittedName>
</protein>